<dbReference type="EC" id="3.5.1.-" evidence="3"/>
<dbReference type="InterPro" id="IPR011650">
    <property type="entry name" value="Peptidase_M20_dimer"/>
</dbReference>
<comment type="caution">
    <text evidence="3">The sequence shown here is derived from an EMBL/GenBank/DDBJ whole genome shotgun (WGS) entry which is preliminary data.</text>
</comment>
<evidence type="ECO:0000259" key="2">
    <source>
        <dbReference type="Pfam" id="PF07687"/>
    </source>
</evidence>
<dbReference type="GO" id="GO:0071713">
    <property type="term" value="F:para-aminobenzoyl-glutamate hydrolase activity"/>
    <property type="evidence" value="ECO:0007669"/>
    <property type="project" value="TreeGrafter"/>
</dbReference>
<dbReference type="EMBL" id="FCNP01000039">
    <property type="protein sequence ID" value="CVI61386.1"/>
    <property type="molecule type" value="Genomic_DNA"/>
</dbReference>
<dbReference type="InterPro" id="IPR017145">
    <property type="entry name" value="Aminobenzoyl-glu_utiliz_pB"/>
</dbReference>
<dbReference type="PANTHER" id="PTHR30575">
    <property type="entry name" value="PEPTIDASE M20"/>
    <property type="match status" value="1"/>
</dbReference>
<dbReference type="AlphaFoldDB" id="A0A1S7U3D9"/>
<dbReference type="FunFam" id="3.30.70.360:FF:000004">
    <property type="entry name" value="Peptidase M20 domain-containing protein 2"/>
    <property type="match status" value="1"/>
</dbReference>
<dbReference type="SUPFAM" id="SSF55031">
    <property type="entry name" value="Bacterial exopeptidase dimerisation domain"/>
    <property type="match status" value="1"/>
</dbReference>
<keyword evidence="4" id="KW-1185">Reference proteome</keyword>
<evidence type="ECO:0000313" key="3">
    <source>
        <dbReference type="EMBL" id="CVI61386.1"/>
    </source>
</evidence>
<dbReference type="SUPFAM" id="SSF53187">
    <property type="entry name" value="Zn-dependent exopeptidases"/>
    <property type="match status" value="1"/>
</dbReference>
<dbReference type="GO" id="GO:0016805">
    <property type="term" value="F:dipeptidase activity"/>
    <property type="evidence" value="ECO:0007669"/>
    <property type="project" value="TreeGrafter"/>
</dbReference>
<keyword evidence="1 3" id="KW-0378">Hydrolase</keyword>
<dbReference type="InterPro" id="IPR036264">
    <property type="entry name" value="Bact_exopeptidase_dim_dom"/>
</dbReference>
<feature type="domain" description="Peptidase M20 dimerisation" evidence="2">
    <location>
        <begin position="190"/>
        <end position="278"/>
    </location>
</feature>
<dbReference type="InterPro" id="IPR052030">
    <property type="entry name" value="Peptidase_M20/M20A_hydrolases"/>
</dbReference>
<dbReference type="GO" id="GO:0005737">
    <property type="term" value="C:cytoplasm"/>
    <property type="evidence" value="ECO:0007669"/>
    <property type="project" value="TreeGrafter"/>
</dbReference>
<evidence type="ECO:0000313" key="4">
    <source>
        <dbReference type="Proteomes" id="UP000192140"/>
    </source>
</evidence>
<evidence type="ECO:0000256" key="1">
    <source>
        <dbReference type="ARBA" id="ARBA00022801"/>
    </source>
</evidence>
<dbReference type="Gene3D" id="3.40.630.10">
    <property type="entry name" value="Zn peptidases"/>
    <property type="match status" value="1"/>
</dbReference>
<accession>A0A1S7U3D9</accession>
<dbReference type="NCBIfam" id="TIGR01891">
    <property type="entry name" value="amidohydrolases"/>
    <property type="match status" value="1"/>
</dbReference>
<dbReference type="Gene3D" id="3.30.70.360">
    <property type="match status" value="1"/>
</dbReference>
<proteinExistence type="predicted"/>
<dbReference type="InterPro" id="IPR017439">
    <property type="entry name" value="Amidohydrolase"/>
</dbReference>
<name>A0A1S7U3D9_9HYPH</name>
<dbReference type="Pfam" id="PF01546">
    <property type="entry name" value="Peptidase_M20"/>
    <property type="match status" value="1"/>
</dbReference>
<dbReference type="InterPro" id="IPR002933">
    <property type="entry name" value="Peptidase_M20"/>
</dbReference>
<reference evidence="3" key="1">
    <citation type="submission" date="2016-01" db="EMBL/GenBank/DDBJ databases">
        <authorList>
            <person name="Regsiter A."/>
            <person name="william w."/>
        </authorList>
    </citation>
    <scope>NUCLEOTIDE SEQUENCE</scope>
    <source>
        <strain evidence="3">NCPPB 1641</strain>
    </source>
</reference>
<dbReference type="Pfam" id="PF07687">
    <property type="entry name" value="M20_dimer"/>
    <property type="match status" value="1"/>
</dbReference>
<dbReference type="PANTHER" id="PTHR30575:SF0">
    <property type="entry name" value="XAA-ARG DIPEPTIDASE"/>
    <property type="match status" value="1"/>
</dbReference>
<dbReference type="PIRSF" id="PIRSF037227">
    <property type="entry name" value="Aminobenzoyl-glu_utiliz_pB"/>
    <property type="match status" value="1"/>
</dbReference>
<dbReference type="GO" id="GO:0046657">
    <property type="term" value="P:folic acid catabolic process"/>
    <property type="evidence" value="ECO:0007669"/>
    <property type="project" value="TreeGrafter"/>
</dbReference>
<dbReference type="Proteomes" id="UP000192140">
    <property type="component" value="Unassembled WGS sequence"/>
</dbReference>
<gene>
    <name evidence="3" type="primary">abgB</name>
    <name evidence="3" type="ORF">AGR7A_Lc180056</name>
</gene>
<protein>
    <submittedName>
        <fullName evidence="3">p-aminobenzoyl-glutamate hydrolase subunit B</fullName>
        <ecNumber evidence="3">3.5.1.-</ecNumber>
    </submittedName>
</protein>
<dbReference type="RefSeq" id="WP_080854738.1">
    <property type="nucleotide sequence ID" value="NZ_LT009776.1"/>
</dbReference>
<sequence>MTYIDIIERTVATHADNLKSVADAIWSFAEIRYEETKSAALLADELEKAGFAVTRNAGNIETAFVASYGEGHPVVAILGEFDALTGLSQESGVASHTPITEGGNGHGCGHNLLGTGALAAILALKACKDELKLEGTIRYYGCPAEEGGGGKAYMAREGLFADVDVAFTWHPWDENLAYNARMLATNQLYFTFRGTSAHAGFEPHLGRSALDAVELTNVGCNYLREHIIQDGRIHYAITDTGGRAPNVVQSQAQVLYKVRAPRMDQVRDITERVKDVARGAALMTGTELQITFDAASADLVPNVTLARMMHREFEKIGVAAFSNSEKDFAGSIQKTFSAEVQTRIARRGKVLSEDLNGFQEEPTFLHGSTDVGDVSWLVPTGQVYVATEAYGTPPHTWQMVAQGTSGYAHKGMLQAGKVMAASAVQAMLDPAMIAAAKAEHREQLNGESYVPLIPADATPQRLR</sequence>
<organism evidence="3 4">
    <name type="scientific">Agrobacterium deltaense NCPPB 1641</name>
    <dbReference type="NCBI Taxonomy" id="1183425"/>
    <lineage>
        <taxon>Bacteria</taxon>
        <taxon>Pseudomonadati</taxon>
        <taxon>Pseudomonadota</taxon>
        <taxon>Alphaproteobacteria</taxon>
        <taxon>Hyphomicrobiales</taxon>
        <taxon>Rhizobiaceae</taxon>
        <taxon>Rhizobium/Agrobacterium group</taxon>
        <taxon>Agrobacterium</taxon>
    </lineage>
</organism>